<gene>
    <name evidence="1" type="ORF">NBM05_14085</name>
</gene>
<organism evidence="1 2">
    <name type="scientific">Rothia santali</name>
    <dbReference type="NCBI Taxonomy" id="2949643"/>
    <lineage>
        <taxon>Bacteria</taxon>
        <taxon>Bacillati</taxon>
        <taxon>Actinomycetota</taxon>
        <taxon>Actinomycetes</taxon>
        <taxon>Micrococcales</taxon>
        <taxon>Micrococcaceae</taxon>
        <taxon>Rothia</taxon>
    </lineage>
</organism>
<name>A0A9X2HCH1_9MICC</name>
<evidence type="ECO:0000313" key="1">
    <source>
        <dbReference type="EMBL" id="MCP3427109.1"/>
    </source>
</evidence>
<reference evidence="1" key="1">
    <citation type="submission" date="2022-06" db="EMBL/GenBank/DDBJ databases">
        <title>Rothia sp. isolated from sandalwood seedling.</title>
        <authorList>
            <person name="Tuikhar N."/>
            <person name="Kirdat K."/>
            <person name="Thorat V."/>
            <person name="Swetha P."/>
            <person name="Padma S."/>
            <person name="Sundararaj R."/>
            <person name="Yadav A."/>
        </authorList>
    </citation>
    <scope>NUCLEOTIDE SEQUENCE</scope>
    <source>
        <strain evidence="1">AR01</strain>
    </source>
</reference>
<dbReference type="SUPFAM" id="SSF52540">
    <property type="entry name" value="P-loop containing nucleoside triphosphate hydrolases"/>
    <property type="match status" value="1"/>
</dbReference>
<accession>A0A9X2HCH1</accession>
<dbReference type="InterPro" id="IPR027417">
    <property type="entry name" value="P-loop_NTPase"/>
</dbReference>
<proteinExistence type="predicted"/>
<evidence type="ECO:0000313" key="2">
    <source>
        <dbReference type="Proteomes" id="UP001139502"/>
    </source>
</evidence>
<protein>
    <recommendedName>
        <fullName evidence="3">Orc1-like AAA ATPase domain-containing protein</fullName>
    </recommendedName>
</protein>
<keyword evidence="2" id="KW-1185">Reference proteome</keyword>
<comment type="caution">
    <text evidence="1">The sequence shown here is derived from an EMBL/GenBank/DDBJ whole genome shotgun (WGS) entry which is preliminary data.</text>
</comment>
<dbReference type="AlphaFoldDB" id="A0A9X2HCH1"/>
<evidence type="ECO:0008006" key="3">
    <source>
        <dbReference type="Google" id="ProtNLM"/>
    </source>
</evidence>
<dbReference type="EMBL" id="JANAFB010000052">
    <property type="protein sequence ID" value="MCP3427109.1"/>
    <property type="molecule type" value="Genomic_DNA"/>
</dbReference>
<dbReference type="Proteomes" id="UP001139502">
    <property type="component" value="Unassembled WGS sequence"/>
</dbReference>
<dbReference type="RefSeq" id="WP_254168757.1">
    <property type="nucleotide sequence ID" value="NZ_JANAFB010000052.1"/>
</dbReference>
<sequence>MGFYFSRVVDEVGRALMAGANVRLTGVQGSGRSAVMDRLAERLGRLGHTVHRGGGGQLPRRMSGQLIAQLGIPWPPAGSSAATGVDAAVDRLCAAWSAEGHPVLLLDDAHEIDAVSAGILARAVRRMRVPVVRAVRHGVADPEDLDRPVSAAAEVGVAMPAMTADDVVEMAAQLLGAPPEPMLAARVLAKSGGIPGLSASIITTARVAGHIELAFGQWRVASDSLWNQHLAPVIDARLQGLPRAEREALAVIALRGAAAPAELIAAHPAEALVGLERRGLLAEAAEGGARRIHVWPPILADRYQRGLSTLARMALTGDAAGDLPPVPTFPANRRPTCRSGAP</sequence>